<dbReference type="Pfam" id="PF07704">
    <property type="entry name" value="PSK_trans_fac"/>
    <property type="match status" value="1"/>
</dbReference>
<dbReference type="InterPro" id="IPR011660">
    <property type="entry name" value="VapB-like"/>
</dbReference>
<sequence length="84" mass="9566">MALSIKDPETERLARTLAQLTGENITTATKRAIEERLRRVGGHSRKVTLLEDLAEIRRRWSALPVLDDRTPEDILGYDENGLPR</sequence>
<dbReference type="AlphaFoldDB" id="A0A1M7D551"/>
<name>A0A1M7D551_9BRAD</name>
<organism evidence="1 2">
    <name type="scientific">Bradyrhizobium lablabi</name>
    <dbReference type="NCBI Taxonomy" id="722472"/>
    <lineage>
        <taxon>Bacteria</taxon>
        <taxon>Pseudomonadati</taxon>
        <taxon>Pseudomonadota</taxon>
        <taxon>Alphaproteobacteria</taxon>
        <taxon>Hyphomicrobiales</taxon>
        <taxon>Nitrobacteraceae</taxon>
        <taxon>Bradyrhizobium</taxon>
    </lineage>
</organism>
<gene>
    <name evidence="1" type="ORF">SAMN05444159_6713</name>
</gene>
<dbReference type="EMBL" id="LT670844">
    <property type="protein sequence ID" value="SHL74548.1"/>
    <property type="molecule type" value="Genomic_DNA"/>
</dbReference>
<protein>
    <submittedName>
        <fullName evidence="1">Antitoxin VapB</fullName>
    </submittedName>
</protein>
<reference evidence="1 2" key="1">
    <citation type="submission" date="2016-11" db="EMBL/GenBank/DDBJ databases">
        <authorList>
            <person name="Jaros S."/>
            <person name="Januszkiewicz K."/>
            <person name="Wedrychowicz H."/>
        </authorList>
    </citation>
    <scope>NUCLEOTIDE SEQUENCE [LARGE SCALE GENOMIC DNA]</scope>
    <source>
        <strain evidence="1 2">GAS499</strain>
    </source>
</reference>
<dbReference type="RefSeq" id="WP_079543835.1">
    <property type="nucleotide sequence ID" value="NZ_LT670844.1"/>
</dbReference>
<dbReference type="OrthoDB" id="495439at2"/>
<evidence type="ECO:0000313" key="2">
    <source>
        <dbReference type="Proteomes" id="UP000189935"/>
    </source>
</evidence>
<evidence type="ECO:0000313" key="1">
    <source>
        <dbReference type="EMBL" id="SHL74548.1"/>
    </source>
</evidence>
<proteinExistence type="predicted"/>
<dbReference type="Proteomes" id="UP000189935">
    <property type="component" value="Chromosome I"/>
</dbReference>
<accession>A0A1M7D551</accession>